<dbReference type="InterPro" id="IPR001304">
    <property type="entry name" value="C-type_lectin-like"/>
</dbReference>
<reference evidence="2" key="2">
    <citation type="submission" date="2025-09" db="UniProtKB">
        <authorList>
            <consortium name="Ensembl"/>
        </authorList>
    </citation>
    <scope>IDENTIFICATION</scope>
</reference>
<name>A0A3B3Y7N9_9TELE</name>
<evidence type="ECO:0000313" key="3">
    <source>
        <dbReference type="Proteomes" id="UP000261480"/>
    </source>
</evidence>
<dbReference type="InterPro" id="IPR016186">
    <property type="entry name" value="C-type_lectin-like/link_sf"/>
</dbReference>
<evidence type="ECO:0000313" key="2">
    <source>
        <dbReference type="Ensembl" id="ENSPMEP00000023100.1"/>
    </source>
</evidence>
<organism evidence="2 3">
    <name type="scientific">Poecilia mexicana</name>
    <dbReference type="NCBI Taxonomy" id="48701"/>
    <lineage>
        <taxon>Eukaryota</taxon>
        <taxon>Metazoa</taxon>
        <taxon>Chordata</taxon>
        <taxon>Craniata</taxon>
        <taxon>Vertebrata</taxon>
        <taxon>Euteleostomi</taxon>
        <taxon>Actinopterygii</taxon>
        <taxon>Neopterygii</taxon>
        <taxon>Teleostei</taxon>
        <taxon>Neoteleostei</taxon>
        <taxon>Acanthomorphata</taxon>
        <taxon>Ovalentaria</taxon>
        <taxon>Atherinomorphae</taxon>
        <taxon>Cyprinodontiformes</taxon>
        <taxon>Poeciliidae</taxon>
        <taxon>Poeciliinae</taxon>
        <taxon>Poecilia</taxon>
    </lineage>
</organism>
<evidence type="ECO:0000259" key="1">
    <source>
        <dbReference type="PROSITE" id="PS50041"/>
    </source>
</evidence>
<dbReference type="SMART" id="SM00034">
    <property type="entry name" value="CLECT"/>
    <property type="match status" value="1"/>
</dbReference>
<sequence>RRQFTCFLPNSEPILFTYRSLQIVTLNFSDCRVNTRIHRRNCLAYKRKTWQEAQSYCRENHTDLISGTKQLQDAENMMNISGYIKYRREPIYIGLFSDTWRWSDGSTISFKPWYRQFYYQQPNSFRCAVTVFYYGGIWRNENCAERKPFISVYKLSIAVYYTLIQGEKETIYLFLAK</sequence>
<reference evidence="2" key="1">
    <citation type="submission" date="2025-08" db="UniProtKB">
        <authorList>
            <consortium name="Ensembl"/>
        </authorList>
    </citation>
    <scope>IDENTIFICATION</scope>
</reference>
<protein>
    <recommendedName>
        <fullName evidence="1">C-type lectin domain-containing protein</fullName>
    </recommendedName>
</protein>
<dbReference type="Pfam" id="PF00059">
    <property type="entry name" value="Lectin_C"/>
    <property type="match status" value="1"/>
</dbReference>
<dbReference type="PANTHER" id="PTHR45784:SF3">
    <property type="entry name" value="C-TYPE LECTIN DOMAIN FAMILY 4 MEMBER K-LIKE-RELATED"/>
    <property type="match status" value="1"/>
</dbReference>
<dbReference type="STRING" id="48701.ENSPMEP00000023100"/>
<dbReference type="PANTHER" id="PTHR45784">
    <property type="entry name" value="C-TYPE LECTIN DOMAIN FAMILY 20 MEMBER A-RELATED"/>
    <property type="match status" value="1"/>
</dbReference>
<dbReference type="InterPro" id="IPR016187">
    <property type="entry name" value="CTDL_fold"/>
</dbReference>
<dbReference type="Ensembl" id="ENSPMET00000011035.1">
    <property type="protein sequence ID" value="ENSPMEP00000023100.1"/>
    <property type="gene ID" value="ENSPMEG00000004450.1"/>
</dbReference>
<dbReference type="PROSITE" id="PS50041">
    <property type="entry name" value="C_TYPE_LECTIN_2"/>
    <property type="match status" value="1"/>
</dbReference>
<proteinExistence type="predicted"/>
<keyword evidence="3" id="KW-1185">Reference proteome</keyword>
<dbReference type="SUPFAM" id="SSF56436">
    <property type="entry name" value="C-type lectin-like"/>
    <property type="match status" value="1"/>
</dbReference>
<dbReference type="Gene3D" id="3.10.100.10">
    <property type="entry name" value="Mannose-Binding Protein A, subunit A"/>
    <property type="match status" value="1"/>
</dbReference>
<feature type="domain" description="C-type lectin" evidence="1">
    <location>
        <begin position="38"/>
        <end position="152"/>
    </location>
</feature>
<dbReference type="AlphaFoldDB" id="A0A3B3Y7N9"/>
<dbReference type="Proteomes" id="UP000261480">
    <property type="component" value="Unplaced"/>
</dbReference>
<accession>A0A3B3Y7N9</accession>